<dbReference type="SUPFAM" id="SSF56300">
    <property type="entry name" value="Metallo-dependent phosphatases"/>
    <property type="match status" value="1"/>
</dbReference>
<dbReference type="InterPro" id="IPR011152">
    <property type="entry name" value="Pesterase_MJ0912"/>
</dbReference>
<evidence type="ECO:0000259" key="2">
    <source>
        <dbReference type="Pfam" id="PF12850"/>
    </source>
</evidence>
<dbReference type="PANTHER" id="PTHR42850">
    <property type="entry name" value="METALLOPHOSPHOESTERASE"/>
    <property type="match status" value="1"/>
</dbReference>
<evidence type="ECO:0000313" key="3">
    <source>
        <dbReference type="EMBL" id="QQR29448.1"/>
    </source>
</evidence>
<dbReference type="EMBL" id="CP065321">
    <property type="protein sequence ID" value="QQR29448.1"/>
    <property type="molecule type" value="Genomic_DNA"/>
</dbReference>
<dbReference type="GO" id="GO:0005737">
    <property type="term" value="C:cytoplasm"/>
    <property type="evidence" value="ECO:0007669"/>
    <property type="project" value="TreeGrafter"/>
</dbReference>
<dbReference type="PANTHER" id="PTHR42850:SF2">
    <property type="entry name" value="BLL5683 PROTEIN"/>
    <property type="match status" value="1"/>
</dbReference>
<evidence type="ECO:0000313" key="4">
    <source>
        <dbReference type="Proteomes" id="UP000596035"/>
    </source>
</evidence>
<evidence type="ECO:0000256" key="1">
    <source>
        <dbReference type="ARBA" id="ARBA00008950"/>
    </source>
</evidence>
<dbReference type="InterPro" id="IPR050126">
    <property type="entry name" value="Ap4A_hydrolase"/>
</dbReference>
<name>A0AA92QW44_9FIRM</name>
<dbReference type="Gene3D" id="3.60.21.10">
    <property type="match status" value="1"/>
</dbReference>
<reference evidence="3 4" key="1">
    <citation type="submission" date="2020-11" db="EMBL/GenBank/DDBJ databases">
        <title>Closed and high quality bacterial genomes of the OMM12 community.</title>
        <authorList>
            <person name="Marbouty M."/>
            <person name="Lamy-Besnier Q."/>
            <person name="Debarbieux L."/>
            <person name="Koszul R."/>
        </authorList>
    </citation>
    <scope>NUCLEOTIDE SEQUENCE [LARGE SCALE GENOMIC DNA]</scope>
    <source>
        <strain evidence="3 4">KB18</strain>
    </source>
</reference>
<feature type="domain" description="Calcineurin-like phosphoesterase" evidence="2">
    <location>
        <begin position="1"/>
        <end position="191"/>
    </location>
</feature>
<organism evidence="3 4">
    <name type="scientific">Acutalibacter muris</name>
    <dbReference type="NCBI Taxonomy" id="1796620"/>
    <lineage>
        <taxon>Bacteria</taxon>
        <taxon>Bacillati</taxon>
        <taxon>Bacillota</taxon>
        <taxon>Clostridia</taxon>
        <taxon>Eubacteriales</taxon>
        <taxon>Acutalibacteraceae</taxon>
        <taxon>Acutalibacter</taxon>
    </lineage>
</organism>
<sequence length="259" mass="30263">MKVIVLSDVHANIWALDAVLEQEREYDLLCFAGDMIDYGTDPAEVIERFQSCSRAVLVKGNHDGNAVRVFHTEDFRHAPAGQYKWVHHNLERMTGEQAAYIDSLPESAVFQADGWVYLVQHQYRPGSYEVIECRHVFEEHWRRHTPKEYWVAPRRRMVFGHTHRQCVHILGDGMEWLNPGSVSYHRLDDPDKDARYMVITDGSIKMRSLPYPREPLLKETFRQLKAGRMAEQEMRYFFYYFGDAPDFDAPLPDHDSVSG</sequence>
<dbReference type="InterPro" id="IPR024654">
    <property type="entry name" value="Calcineurin-like_PHP_lpxH"/>
</dbReference>
<dbReference type="Pfam" id="PF12850">
    <property type="entry name" value="Metallophos_2"/>
    <property type="match status" value="1"/>
</dbReference>
<comment type="similarity">
    <text evidence="1">Belongs to the metallophosphoesterase superfamily. YfcE family.</text>
</comment>
<dbReference type="AlphaFoldDB" id="A0AA92QW44"/>
<gene>
    <name evidence="3" type="ORF">I5Q82_15590</name>
</gene>
<dbReference type="RefSeq" id="WP_066534661.1">
    <property type="nucleotide sequence ID" value="NZ_CP021422.1"/>
</dbReference>
<dbReference type="Proteomes" id="UP000596035">
    <property type="component" value="Chromosome"/>
</dbReference>
<dbReference type="PIRSF" id="PIRSF000883">
    <property type="entry name" value="Pesterase_MJ0912"/>
    <property type="match status" value="1"/>
</dbReference>
<dbReference type="GO" id="GO:0016791">
    <property type="term" value="F:phosphatase activity"/>
    <property type="evidence" value="ECO:0007669"/>
    <property type="project" value="TreeGrafter"/>
</dbReference>
<accession>A0AA92QW44</accession>
<protein>
    <submittedName>
        <fullName evidence="3">Metallophosphoesterase family protein</fullName>
    </submittedName>
</protein>
<proteinExistence type="inferred from homology"/>
<dbReference type="InterPro" id="IPR029052">
    <property type="entry name" value="Metallo-depent_PP-like"/>
</dbReference>